<evidence type="ECO:0000313" key="1">
    <source>
        <dbReference type="EMBL" id="MDT0497866.1"/>
    </source>
</evidence>
<dbReference type="RefSeq" id="WP_311365258.1">
    <property type="nucleotide sequence ID" value="NZ_JAVRIC010000014.1"/>
</dbReference>
<gene>
    <name evidence="1" type="ORF">RM530_10905</name>
</gene>
<keyword evidence="2" id="KW-1185">Reference proteome</keyword>
<organism evidence="1 2">
    <name type="scientific">Banduia mediterranea</name>
    <dbReference type="NCBI Taxonomy" id="3075609"/>
    <lineage>
        <taxon>Bacteria</taxon>
        <taxon>Pseudomonadati</taxon>
        <taxon>Pseudomonadota</taxon>
        <taxon>Gammaproteobacteria</taxon>
        <taxon>Nevskiales</taxon>
        <taxon>Algiphilaceae</taxon>
        <taxon>Banduia</taxon>
    </lineage>
</organism>
<name>A0ABU2WKQ1_9GAMM</name>
<proteinExistence type="predicted"/>
<comment type="caution">
    <text evidence="1">The sequence shown here is derived from an EMBL/GenBank/DDBJ whole genome shotgun (WGS) entry which is preliminary data.</text>
</comment>
<evidence type="ECO:0000313" key="2">
    <source>
        <dbReference type="Proteomes" id="UP001254608"/>
    </source>
</evidence>
<dbReference type="EMBL" id="JAVRIC010000014">
    <property type="protein sequence ID" value="MDT0497866.1"/>
    <property type="molecule type" value="Genomic_DNA"/>
</dbReference>
<protein>
    <recommendedName>
        <fullName evidence="3">Type II toxin-antitoxin system VapC family toxin</fullName>
    </recommendedName>
</protein>
<reference evidence="1 2" key="1">
    <citation type="submission" date="2023-09" db="EMBL/GenBank/DDBJ databases">
        <authorList>
            <person name="Rey-Velasco X."/>
        </authorList>
    </citation>
    <scope>NUCLEOTIDE SEQUENCE [LARGE SCALE GENOMIC DNA]</scope>
    <source>
        <strain evidence="1 2">W345</strain>
    </source>
</reference>
<accession>A0ABU2WKQ1</accession>
<sequence length="141" mass="15740">MEATRYLLDMAVMAELTRPNGNRRVFTLFAQRQSISALAAPVVFKLLQGVDTLPEGQRRTQLAGFVAELLRSGPPVLPFDREAALWLARETPRRRRLGRPWSVMEGQLAAIAGARELILVTRVPAVFAGTGQLVTEDWFRP</sequence>
<dbReference type="InterPro" id="IPR029060">
    <property type="entry name" value="PIN-like_dom_sf"/>
</dbReference>
<dbReference type="Gene3D" id="3.40.50.1010">
    <property type="entry name" value="5'-nuclease"/>
    <property type="match status" value="1"/>
</dbReference>
<evidence type="ECO:0008006" key="3">
    <source>
        <dbReference type="Google" id="ProtNLM"/>
    </source>
</evidence>
<dbReference type="SUPFAM" id="SSF88723">
    <property type="entry name" value="PIN domain-like"/>
    <property type="match status" value="1"/>
</dbReference>
<dbReference type="Proteomes" id="UP001254608">
    <property type="component" value="Unassembled WGS sequence"/>
</dbReference>